<dbReference type="PANTHER" id="PTHR24567">
    <property type="entry name" value="CRP FAMILY TRANSCRIPTIONAL REGULATORY PROTEIN"/>
    <property type="match status" value="1"/>
</dbReference>
<evidence type="ECO:0000256" key="2">
    <source>
        <dbReference type="ARBA" id="ARBA00023125"/>
    </source>
</evidence>
<dbReference type="GO" id="GO:0003700">
    <property type="term" value="F:DNA-binding transcription factor activity"/>
    <property type="evidence" value="ECO:0007669"/>
    <property type="project" value="TreeGrafter"/>
</dbReference>
<feature type="domain" description="HTH crp-type" evidence="4">
    <location>
        <begin position="145"/>
        <end position="211"/>
    </location>
</feature>
<dbReference type="PANTHER" id="PTHR24567:SF74">
    <property type="entry name" value="HTH-TYPE TRANSCRIPTIONAL REGULATOR ARCR"/>
    <property type="match status" value="1"/>
</dbReference>
<gene>
    <name evidence="6" type="ORF">GA0071312_3080</name>
    <name evidence="5" type="ORF">HLUCCO17_15650</name>
</gene>
<keyword evidence="2" id="KW-0238">DNA-binding</keyword>
<dbReference type="STRING" id="1653334.GA0071312_3080"/>
<evidence type="ECO:0000313" key="6">
    <source>
        <dbReference type="EMBL" id="SCC82104.1"/>
    </source>
</evidence>
<accession>A0A0P7XP55</accession>
<comment type="caution">
    <text evidence="5">The sequence shown here is derived from an EMBL/GenBank/DDBJ whole genome shotgun (WGS) entry which is preliminary data.</text>
</comment>
<evidence type="ECO:0000313" key="8">
    <source>
        <dbReference type="Proteomes" id="UP000182800"/>
    </source>
</evidence>
<dbReference type="AlphaFoldDB" id="A0A0P7XP55"/>
<keyword evidence="1" id="KW-0805">Transcription regulation</keyword>
<dbReference type="OrthoDB" id="7506088at2"/>
<name>A0A0P7XP55_9HYPH</name>
<proteinExistence type="predicted"/>
<dbReference type="InterPro" id="IPR014710">
    <property type="entry name" value="RmlC-like_jellyroll"/>
</dbReference>
<dbReference type="PROSITE" id="PS51063">
    <property type="entry name" value="HTH_CRP_2"/>
    <property type="match status" value="1"/>
</dbReference>
<reference evidence="5 7" key="1">
    <citation type="submission" date="2015-09" db="EMBL/GenBank/DDBJ databases">
        <title>Identification and resolution of microdiversity through metagenomic sequencing of parallel consortia.</title>
        <authorList>
            <person name="Nelson W.C."/>
            <person name="Romine M.F."/>
            <person name="Lindemann S.R."/>
        </authorList>
    </citation>
    <scope>NUCLEOTIDE SEQUENCE [LARGE SCALE GENOMIC DNA]</scope>
    <source>
        <strain evidence="5">HL-109</strain>
    </source>
</reference>
<dbReference type="Proteomes" id="UP000050497">
    <property type="component" value="Unassembled WGS sequence"/>
</dbReference>
<evidence type="ECO:0000256" key="1">
    <source>
        <dbReference type="ARBA" id="ARBA00023015"/>
    </source>
</evidence>
<dbReference type="GO" id="GO:0003677">
    <property type="term" value="F:DNA binding"/>
    <property type="evidence" value="ECO:0007669"/>
    <property type="project" value="UniProtKB-KW"/>
</dbReference>
<dbReference type="GO" id="GO:0005829">
    <property type="term" value="C:cytosol"/>
    <property type="evidence" value="ECO:0007669"/>
    <property type="project" value="TreeGrafter"/>
</dbReference>
<evidence type="ECO:0000256" key="3">
    <source>
        <dbReference type="ARBA" id="ARBA00023163"/>
    </source>
</evidence>
<keyword evidence="8" id="KW-1185">Reference proteome</keyword>
<evidence type="ECO:0000313" key="7">
    <source>
        <dbReference type="Proteomes" id="UP000050497"/>
    </source>
</evidence>
<organism evidence="5 7">
    <name type="scientific">Saliniramus fredricksonii</name>
    <dbReference type="NCBI Taxonomy" id="1653334"/>
    <lineage>
        <taxon>Bacteria</taxon>
        <taxon>Pseudomonadati</taxon>
        <taxon>Pseudomonadota</taxon>
        <taxon>Alphaproteobacteria</taxon>
        <taxon>Hyphomicrobiales</taxon>
        <taxon>Salinarimonadaceae</taxon>
        <taxon>Saliniramus</taxon>
    </lineage>
</organism>
<dbReference type="SUPFAM" id="SSF51206">
    <property type="entry name" value="cAMP-binding domain-like"/>
    <property type="match status" value="1"/>
</dbReference>
<evidence type="ECO:0000313" key="5">
    <source>
        <dbReference type="EMBL" id="KPQ09267.1"/>
    </source>
</evidence>
<dbReference type="Proteomes" id="UP000182800">
    <property type="component" value="Unassembled WGS sequence"/>
</dbReference>
<dbReference type="InterPro" id="IPR018490">
    <property type="entry name" value="cNMP-bd_dom_sf"/>
</dbReference>
<sequence>MSDYFPDGSLILPLLRPDAREFIGSQALTRNMQAGEVIFEPTGTLSHAVFPHSGQISLLAIRDDGRVAEQTAIGPEGMIGLSMILGGGATLSRSVTRIPGIATWIPLATMTEALERFPCLYTALILYGRSLIIQLMESVACNSLGHAPERVARRLLHAHDAVHGDTILITQESLAEALGLRRATVNAACTELSRDGIITYTRGKVIVNDRAGLEARASDAYRRIVASYSWQSQDAFDAHVYKARNRFR</sequence>
<dbReference type="Pfam" id="PF13545">
    <property type="entry name" value="HTH_Crp_2"/>
    <property type="match status" value="1"/>
</dbReference>
<dbReference type="SMART" id="SM00419">
    <property type="entry name" value="HTH_CRP"/>
    <property type="match status" value="1"/>
</dbReference>
<dbReference type="InterPro" id="IPR050397">
    <property type="entry name" value="Env_Response_Regulators"/>
</dbReference>
<dbReference type="EMBL" id="LJSX01000031">
    <property type="protein sequence ID" value="KPQ09267.1"/>
    <property type="molecule type" value="Genomic_DNA"/>
</dbReference>
<dbReference type="Gene3D" id="2.60.120.10">
    <property type="entry name" value="Jelly Rolls"/>
    <property type="match status" value="1"/>
</dbReference>
<protein>
    <submittedName>
        <fullName evidence="6">cAMP-binding domain of CRP or a regulatory subunit of cAMP-dependent protein kinases</fullName>
    </submittedName>
    <submittedName>
        <fullName evidence="5">cAMP-responsive transcriptional regulator</fullName>
    </submittedName>
</protein>
<reference evidence="6 8" key="2">
    <citation type="submission" date="2016-08" db="EMBL/GenBank/DDBJ databases">
        <authorList>
            <person name="Varghese N."/>
            <person name="Submissions Spin"/>
        </authorList>
    </citation>
    <scope>NUCLEOTIDE SEQUENCE [LARGE SCALE GENOMIC DNA]</scope>
    <source>
        <strain evidence="6 8">HL-109</strain>
    </source>
</reference>
<dbReference type="InterPro" id="IPR036390">
    <property type="entry name" value="WH_DNA-bd_sf"/>
</dbReference>
<evidence type="ECO:0000259" key="4">
    <source>
        <dbReference type="PROSITE" id="PS51063"/>
    </source>
</evidence>
<keyword evidence="3" id="KW-0804">Transcription</keyword>
<dbReference type="EMBL" id="FMBM01000002">
    <property type="protein sequence ID" value="SCC82104.1"/>
    <property type="molecule type" value="Genomic_DNA"/>
</dbReference>
<dbReference type="SUPFAM" id="SSF46785">
    <property type="entry name" value="Winged helix' DNA-binding domain"/>
    <property type="match status" value="1"/>
</dbReference>
<dbReference type="InterPro" id="IPR012318">
    <property type="entry name" value="HTH_CRP"/>
</dbReference>